<accession>A0AAW0QGK3</accession>
<gene>
    <name evidence="2" type="ORF">PG999_012154</name>
</gene>
<organism evidence="2 3">
    <name type="scientific">Apiospora kogelbergensis</name>
    <dbReference type="NCBI Taxonomy" id="1337665"/>
    <lineage>
        <taxon>Eukaryota</taxon>
        <taxon>Fungi</taxon>
        <taxon>Dikarya</taxon>
        <taxon>Ascomycota</taxon>
        <taxon>Pezizomycotina</taxon>
        <taxon>Sordariomycetes</taxon>
        <taxon>Xylariomycetidae</taxon>
        <taxon>Amphisphaeriales</taxon>
        <taxon>Apiosporaceae</taxon>
        <taxon>Apiospora</taxon>
    </lineage>
</organism>
<reference evidence="2 3" key="1">
    <citation type="submission" date="2023-01" db="EMBL/GenBank/DDBJ databases">
        <title>Analysis of 21 Apiospora genomes using comparative genomics revels a genus with tremendous synthesis potential of carbohydrate active enzymes and secondary metabolites.</title>
        <authorList>
            <person name="Sorensen T."/>
        </authorList>
    </citation>
    <scope>NUCLEOTIDE SEQUENCE [LARGE SCALE GENOMIC DNA]</scope>
    <source>
        <strain evidence="2 3">CBS 117206</strain>
    </source>
</reference>
<dbReference type="EMBL" id="JAQQWP010000009">
    <property type="protein sequence ID" value="KAK8101780.1"/>
    <property type="molecule type" value="Genomic_DNA"/>
</dbReference>
<sequence>MAVAEVAKVTELASRHPSRGKSQREQMVSKILNGCCQRENVCQKGISMLNRRRICIETSKDSADVAVQVYSYLVFLKNQENFHPEVNPVLEWTIASDLEPSNETLEGQALIVNDEGRDLLQRIVEGEYQPQWLKEKLEKRLSVQLVELYWPDRMPELLDRVLDWANKWASVRFRYQVMVAEHFPHRHQLGYFLADPFHTAQLAVQSNINRGTIHAPDPDGDALLNLVGWFPTENRRILQRSTMTTGTETADMAGFRFFLCYKMSAREMRWILKARDNETGEKRVFFAWVLDYVRAVTTHHELVGSCMKQREGTLRYLRGALRTDLLPVGEAMPVYEERVTNMADRHVEMIRALRRLCARAGVFQDNATYGTGMKIDQTDNNLFRGAVDNLTTQLRDFTPEDLNLARTQDVCLDVDRLRFFPGNAIRTPNPPMLTRGTEYDHLLLLRHLPGMEEAEEEEEEEAEEERALEEEEGALEEEEEGALEEEGDGEGEGEEGD</sequence>
<dbReference type="AlphaFoldDB" id="A0AAW0QGK3"/>
<proteinExistence type="predicted"/>
<name>A0AAW0QGK3_9PEZI</name>
<dbReference type="Proteomes" id="UP001392437">
    <property type="component" value="Unassembled WGS sequence"/>
</dbReference>
<keyword evidence="3" id="KW-1185">Reference proteome</keyword>
<evidence type="ECO:0000313" key="2">
    <source>
        <dbReference type="EMBL" id="KAK8101780.1"/>
    </source>
</evidence>
<feature type="compositionally biased region" description="Acidic residues" evidence="1">
    <location>
        <begin position="452"/>
        <end position="497"/>
    </location>
</feature>
<protein>
    <submittedName>
        <fullName evidence="2">Uncharacterized protein</fullName>
    </submittedName>
</protein>
<comment type="caution">
    <text evidence="2">The sequence shown here is derived from an EMBL/GenBank/DDBJ whole genome shotgun (WGS) entry which is preliminary data.</text>
</comment>
<feature type="region of interest" description="Disordered" evidence="1">
    <location>
        <begin position="451"/>
        <end position="497"/>
    </location>
</feature>
<evidence type="ECO:0000313" key="3">
    <source>
        <dbReference type="Proteomes" id="UP001392437"/>
    </source>
</evidence>
<evidence type="ECO:0000256" key="1">
    <source>
        <dbReference type="SAM" id="MobiDB-lite"/>
    </source>
</evidence>